<gene>
    <name evidence="1" type="ORF">HPB48_011025</name>
</gene>
<sequence>MAERFSLAYYVITKKFADHYIVACRISPSQSLITGHKKDGISEPNIRVSFLNKKHFVGLVSSFD</sequence>
<organism evidence="1 2">
    <name type="scientific">Haemaphysalis longicornis</name>
    <name type="common">Bush tick</name>
    <dbReference type="NCBI Taxonomy" id="44386"/>
    <lineage>
        <taxon>Eukaryota</taxon>
        <taxon>Metazoa</taxon>
        <taxon>Ecdysozoa</taxon>
        <taxon>Arthropoda</taxon>
        <taxon>Chelicerata</taxon>
        <taxon>Arachnida</taxon>
        <taxon>Acari</taxon>
        <taxon>Parasitiformes</taxon>
        <taxon>Ixodida</taxon>
        <taxon>Ixodoidea</taxon>
        <taxon>Ixodidae</taxon>
        <taxon>Haemaphysalinae</taxon>
        <taxon>Haemaphysalis</taxon>
    </lineage>
</organism>
<reference evidence="1 2" key="1">
    <citation type="journal article" date="2020" name="Cell">
        <title>Large-Scale Comparative Analyses of Tick Genomes Elucidate Their Genetic Diversity and Vector Capacities.</title>
        <authorList>
            <consortium name="Tick Genome and Microbiome Consortium (TIGMIC)"/>
            <person name="Jia N."/>
            <person name="Wang J."/>
            <person name="Shi W."/>
            <person name="Du L."/>
            <person name="Sun Y."/>
            <person name="Zhan W."/>
            <person name="Jiang J.F."/>
            <person name="Wang Q."/>
            <person name="Zhang B."/>
            <person name="Ji P."/>
            <person name="Bell-Sakyi L."/>
            <person name="Cui X.M."/>
            <person name="Yuan T.T."/>
            <person name="Jiang B.G."/>
            <person name="Yang W.F."/>
            <person name="Lam T.T."/>
            <person name="Chang Q.C."/>
            <person name="Ding S.J."/>
            <person name="Wang X.J."/>
            <person name="Zhu J.G."/>
            <person name="Ruan X.D."/>
            <person name="Zhao L."/>
            <person name="Wei J.T."/>
            <person name="Ye R.Z."/>
            <person name="Que T.C."/>
            <person name="Du C.H."/>
            <person name="Zhou Y.H."/>
            <person name="Cheng J.X."/>
            <person name="Dai P.F."/>
            <person name="Guo W.B."/>
            <person name="Han X.H."/>
            <person name="Huang E.J."/>
            <person name="Li L.F."/>
            <person name="Wei W."/>
            <person name="Gao Y.C."/>
            <person name="Liu J.Z."/>
            <person name="Shao H.Z."/>
            <person name="Wang X."/>
            <person name="Wang C.C."/>
            <person name="Yang T.C."/>
            <person name="Huo Q.B."/>
            <person name="Li W."/>
            <person name="Chen H.Y."/>
            <person name="Chen S.E."/>
            <person name="Zhou L.G."/>
            <person name="Ni X.B."/>
            <person name="Tian J.H."/>
            <person name="Sheng Y."/>
            <person name="Liu T."/>
            <person name="Pan Y.S."/>
            <person name="Xia L.Y."/>
            <person name="Li J."/>
            <person name="Zhao F."/>
            <person name="Cao W.C."/>
        </authorList>
    </citation>
    <scope>NUCLEOTIDE SEQUENCE [LARGE SCALE GENOMIC DNA]</scope>
    <source>
        <strain evidence="1">HaeL-2018</strain>
    </source>
</reference>
<evidence type="ECO:0000313" key="1">
    <source>
        <dbReference type="EMBL" id="KAH9379163.1"/>
    </source>
</evidence>
<dbReference type="AlphaFoldDB" id="A0A9J6GVB9"/>
<keyword evidence="2" id="KW-1185">Reference proteome</keyword>
<accession>A0A9J6GVB9</accession>
<dbReference type="EMBL" id="JABSTR010000009">
    <property type="protein sequence ID" value="KAH9379163.1"/>
    <property type="molecule type" value="Genomic_DNA"/>
</dbReference>
<dbReference type="Proteomes" id="UP000821853">
    <property type="component" value="Unassembled WGS sequence"/>
</dbReference>
<dbReference type="VEuPathDB" id="VectorBase:HLOH_047406"/>
<protein>
    <submittedName>
        <fullName evidence="1">Uncharacterized protein</fullName>
    </submittedName>
</protein>
<evidence type="ECO:0000313" key="2">
    <source>
        <dbReference type="Proteomes" id="UP000821853"/>
    </source>
</evidence>
<name>A0A9J6GVB9_HAELO</name>
<comment type="caution">
    <text evidence="1">The sequence shown here is derived from an EMBL/GenBank/DDBJ whole genome shotgun (WGS) entry which is preliminary data.</text>
</comment>
<proteinExistence type="predicted"/>